<feature type="domain" description="CARD" evidence="7">
    <location>
        <begin position="22"/>
        <end position="103"/>
    </location>
</feature>
<dbReference type="InterPro" id="IPR002138">
    <property type="entry name" value="Pept_C14_p10"/>
</dbReference>
<feature type="active site" evidence="2">
    <location>
        <position position="282"/>
    </location>
</feature>
<dbReference type="Gene3D" id="3.40.50.1460">
    <property type="match status" value="1"/>
</dbReference>
<reference evidence="8 9" key="1">
    <citation type="journal article" date="2014" name="Nature">
        <title>The genomic substrate for adaptive radiation in African cichlid fish.</title>
        <authorList>
            <person name="Brawand D."/>
            <person name="Wagner C.E."/>
            <person name="Li Y.I."/>
            <person name="Malinsky M."/>
            <person name="Keller I."/>
            <person name="Fan S."/>
            <person name="Simakov O."/>
            <person name="Ng A.Y."/>
            <person name="Lim Z.W."/>
            <person name="Bezault E."/>
            <person name="Turner-Maier J."/>
            <person name="Johnson J."/>
            <person name="Alcazar R."/>
            <person name="Noh H.J."/>
            <person name="Russell P."/>
            <person name="Aken B."/>
            <person name="Alfoldi J."/>
            <person name="Amemiya C."/>
            <person name="Azzouzi N."/>
            <person name="Baroiller J.F."/>
            <person name="Barloy-Hubler F."/>
            <person name="Berlin A."/>
            <person name="Bloomquist R."/>
            <person name="Carleton K.L."/>
            <person name="Conte M.A."/>
            <person name="D'Cotta H."/>
            <person name="Eshel O."/>
            <person name="Gaffney L."/>
            <person name="Galibert F."/>
            <person name="Gante H.F."/>
            <person name="Gnerre S."/>
            <person name="Greuter L."/>
            <person name="Guyon R."/>
            <person name="Haddad N.S."/>
            <person name="Haerty W."/>
            <person name="Harris R.M."/>
            <person name="Hofmann H.A."/>
            <person name="Hourlier T."/>
            <person name="Hulata G."/>
            <person name="Jaffe D.B."/>
            <person name="Lara M."/>
            <person name="Lee A.P."/>
            <person name="MacCallum I."/>
            <person name="Mwaiko S."/>
            <person name="Nikaido M."/>
            <person name="Nishihara H."/>
            <person name="Ozouf-Costaz C."/>
            <person name="Penman D.J."/>
            <person name="Przybylski D."/>
            <person name="Rakotomanga M."/>
            <person name="Renn S.C.P."/>
            <person name="Ribeiro F.J."/>
            <person name="Ron M."/>
            <person name="Salzburger W."/>
            <person name="Sanchez-Pulido L."/>
            <person name="Santos M.E."/>
            <person name="Searle S."/>
            <person name="Sharpe T."/>
            <person name="Swofford R."/>
            <person name="Tan F.J."/>
            <person name="Williams L."/>
            <person name="Young S."/>
            <person name="Yin S."/>
            <person name="Okada N."/>
            <person name="Kocher T.D."/>
            <person name="Miska E.A."/>
            <person name="Lander E.S."/>
            <person name="Venkatesh B."/>
            <person name="Fernald R.D."/>
            <person name="Meyer A."/>
            <person name="Ponting C.P."/>
            <person name="Streelman J.T."/>
            <person name="Lindblad-Toh K."/>
            <person name="Seehausen O."/>
            <person name="Di Palma F."/>
        </authorList>
    </citation>
    <scope>NUCLEOTIDE SEQUENCE</scope>
</reference>
<dbReference type="InterPro" id="IPR001309">
    <property type="entry name" value="Pept_C14_p20"/>
</dbReference>
<accession>A0A3P9CZX6</accession>
<comment type="similarity">
    <text evidence="1 3">Belongs to the peptidase C14A family.</text>
</comment>
<evidence type="ECO:0000256" key="2">
    <source>
        <dbReference type="PIRSR" id="PIRSR038001-1"/>
    </source>
</evidence>
<organism evidence="8 9">
    <name type="scientific">Maylandia zebra</name>
    <name type="common">zebra mbuna</name>
    <dbReference type="NCBI Taxonomy" id="106582"/>
    <lineage>
        <taxon>Eukaryota</taxon>
        <taxon>Metazoa</taxon>
        <taxon>Chordata</taxon>
        <taxon>Craniata</taxon>
        <taxon>Vertebrata</taxon>
        <taxon>Euteleostomi</taxon>
        <taxon>Actinopterygii</taxon>
        <taxon>Neopterygii</taxon>
        <taxon>Teleostei</taxon>
        <taxon>Neoteleostei</taxon>
        <taxon>Acanthomorphata</taxon>
        <taxon>Ovalentaria</taxon>
        <taxon>Cichlomorphae</taxon>
        <taxon>Cichliformes</taxon>
        <taxon>Cichlidae</taxon>
        <taxon>African cichlids</taxon>
        <taxon>Pseudocrenilabrinae</taxon>
        <taxon>Haplochromini</taxon>
        <taxon>Maylandia</taxon>
        <taxon>Maylandia zebra complex</taxon>
    </lineage>
</organism>
<dbReference type="SUPFAM" id="SSF47986">
    <property type="entry name" value="DEATH domain"/>
    <property type="match status" value="1"/>
</dbReference>
<reference evidence="8" key="3">
    <citation type="submission" date="2025-09" db="UniProtKB">
        <authorList>
            <consortium name="Ensembl"/>
        </authorList>
    </citation>
    <scope>IDENTIFICATION</scope>
</reference>
<dbReference type="PIRSF" id="PIRSF038001">
    <property type="entry name" value="Caspase_ICE"/>
    <property type="match status" value="1"/>
</dbReference>
<dbReference type="SMART" id="SM00115">
    <property type="entry name" value="CASc"/>
    <property type="match status" value="1"/>
</dbReference>
<dbReference type="PROSITE" id="PS50207">
    <property type="entry name" value="CASPASE_P10"/>
    <property type="match status" value="1"/>
</dbReference>
<dbReference type="Gene3D" id="1.10.533.10">
    <property type="entry name" value="Death Domain, Fas"/>
    <property type="match status" value="1"/>
</dbReference>
<name>A0A3P9CZX6_9CICH</name>
<dbReference type="PANTHER" id="PTHR47901">
    <property type="entry name" value="CASPASE RECRUITMENT DOMAIN-CONTAINING PROTEIN 18"/>
    <property type="match status" value="1"/>
</dbReference>
<sequence>MWQRQVYLLPSRVKSFCGQMPLNLSPNERLLNVRSCFIDGISPPVLNSLLDRLLEKKVITDAEREEADTMQNRSNRARCVIDTVRKKGEAASSQMIEFLSELDLLLCEHLGLCGGGPQPRPPGYEAGMEEIKTPDIQRPPEHKRPRKTNRGAIYPVTKQSKSNRIALMINNIKFHNDSSDRHGAEKDDRVMFNLLQSLGYQVVRYNNLTGKQIDDALTQFLQHKKLTQTDSVFVTIMSHGDMGIISGTDSKAFKTEEIFQHLNAKNCPALVNKPKIIIIQACRGDQLFIFHKSVFLVSAERGSVDLPLQQPVHTDNIRALSENFTRAVRVHIEKDFICFHSSTPHTVSYRSTSDGSFFIQTLADVFNKWSHEYDIEELFRKVMQHFESSSSDYLQMPTKERNTLTKRFYLFPGQFTFYL</sequence>
<dbReference type="Proteomes" id="UP000265160">
    <property type="component" value="LG9"/>
</dbReference>
<dbReference type="GO" id="GO:0050727">
    <property type="term" value="P:regulation of inflammatory response"/>
    <property type="evidence" value="ECO:0007669"/>
    <property type="project" value="TreeGrafter"/>
</dbReference>
<evidence type="ECO:0000256" key="4">
    <source>
        <dbReference type="SAM" id="MobiDB-lite"/>
    </source>
</evidence>
<dbReference type="InterPro" id="IPR011029">
    <property type="entry name" value="DEATH-like_dom_sf"/>
</dbReference>
<proteinExistence type="inferred from homology"/>
<feature type="region of interest" description="Disordered" evidence="4">
    <location>
        <begin position="118"/>
        <end position="148"/>
    </location>
</feature>
<dbReference type="InterPro" id="IPR002398">
    <property type="entry name" value="Pept_C14"/>
</dbReference>
<dbReference type="PROSITE" id="PS50208">
    <property type="entry name" value="CASPASE_P20"/>
    <property type="match status" value="1"/>
</dbReference>
<dbReference type="GO" id="GO:0097169">
    <property type="term" value="C:AIM2 inflammasome complex"/>
    <property type="evidence" value="ECO:0007669"/>
    <property type="project" value="TreeGrafter"/>
</dbReference>
<evidence type="ECO:0000256" key="1">
    <source>
        <dbReference type="ARBA" id="ARBA00010134"/>
    </source>
</evidence>
<feature type="domain" description="Caspase family p20" evidence="6">
    <location>
        <begin position="162"/>
        <end position="286"/>
    </location>
</feature>
<dbReference type="CDD" id="cd00032">
    <property type="entry name" value="CASc"/>
    <property type="match status" value="1"/>
</dbReference>
<dbReference type="InterPro" id="IPR001315">
    <property type="entry name" value="CARD"/>
</dbReference>
<dbReference type="GO" id="GO:0004197">
    <property type="term" value="F:cysteine-type endopeptidase activity"/>
    <property type="evidence" value="ECO:0007669"/>
    <property type="project" value="InterPro"/>
</dbReference>
<dbReference type="GO" id="GO:0006508">
    <property type="term" value="P:proteolysis"/>
    <property type="evidence" value="ECO:0007669"/>
    <property type="project" value="InterPro"/>
</dbReference>
<dbReference type="GO" id="GO:0042981">
    <property type="term" value="P:regulation of apoptotic process"/>
    <property type="evidence" value="ECO:0007669"/>
    <property type="project" value="InterPro"/>
</dbReference>
<dbReference type="PROSITE" id="PS01122">
    <property type="entry name" value="CASPASE_CYS"/>
    <property type="match status" value="1"/>
</dbReference>
<dbReference type="InterPro" id="IPR029030">
    <property type="entry name" value="Caspase-like_dom_sf"/>
</dbReference>
<dbReference type="Pfam" id="PF00656">
    <property type="entry name" value="Peptidase_C14"/>
    <property type="match status" value="1"/>
</dbReference>
<dbReference type="Pfam" id="PF00619">
    <property type="entry name" value="CARD"/>
    <property type="match status" value="1"/>
</dbReference>
<dbReference type="InterPro" id="IPR033139">
    <property type="entry name" value="Caspase_cys_AS"/>
</dbReference>
<protein>
    <submittedName>
        <fullName evidence="8">Uncharacterized protein</fullName>
    </submittedName>
</protein>
<dbReference type="PANTHER" id="PTHR47901:SF3">
    <property type="entry name" value="CASPASE-1"/>
    <property type="match status" value="1"/>
</dbReference>
<dbReference type="InterPro" id="IPR011600">
    <property type="entry name" value="Pept_C14_caspase"/>
</dbReference>
<keyword evidence="9" id="KW-1185">Reference proteome</keyword>
<dbReference type="Ensembl" id="ENSMZET00005028400.1">
    <property type="protein sequence ID" value="ENSMZEP00005027527.1"/>
    <property type="gene ID" value="ENSMZEG00005020498.1"/>
</dbReference>
<evidence type="ECO:0000259" key="6">
    <source>
        <dbReference type="PROSITE" id="PS50208"/>
    </source>
</evidence>
<dbReference type="PROSITE" id="PS50209">
    <property type="entry name" value="CARD"/>
    <property type="match status" value="1"/>
</dbReference>
<dbReference type="STRING" id="106582.ENSMZEP00005027527"/>
<dbReference type="PRINTS" id="PR00376">
    <property type="entry name" value="IL1BCENZYME"/>
</dbReference>
<feature type="active site" evidence="2">
    <location>
        <position position="239"/>
    </location>
</feature>
<evidence type="ECO:0000259" key="5">
    <source>
        <dbReference type="PROSITE" id="PS50207"/>
    </source>
</evidence>
<evidence type="ECO:0000313" key="9">
    <source>
        <dbReference type="Proteomes" id="UP000265160"/>
    </source>
</evidence>
<feature type="domain" description="Caspase family p10" evidence="5">
    <location>
        <begin position="326"/>
        <end position="412"/>
    </location>
</feature>
<dbReference type="GeneTree" id="ENSGT00940000162428"/>
<dbReference type="GO" id="GO:0072559">
    <property type="term" value="C:NLRP3 inflammasome complex"/>
    <property type="evidence" value="ECO:0007669"/>
    <property type="project" value="TreeGrafter"/>
</dbReference>
<dbReference type="GO" id="GO:0072557">
    <property type="term" value="C:IPAF inflammasome complex"/>
    <property type="evidence" value="ECO:0007669"/>
    <property type="project" value="TreeGrafter"/>
</dbReference>
<evidence type="ECO:0000313" key="8">
    <source>
        <dbReference type="Ensembl" id="ENSMZEP00005027527.1"/>
    </source>
</evidence>
<feature type="compositionally biased region" description="Basic and acidic residues" evidence="4">
    <location>
        <begin position="129"/>
        <end position="142"/>
    </location>
</feature>
<dbReference type="AlphaFoldDB" id="A0A3P9CZX6"/>
<dbReference type="InterPro" id="IPR015917">
    <property type="entry name" value="Pept_C14A"/>
</dbReference>
<dbReference type="SUPFAM" id="SSF52129">
    <property type="entry name" value="Caspase-like"/>
    <property type="match status" value="1"/>
</dbReference>
<dbReference type="SMART" id="SM00114">
    <property type="entry name" value="CARD"/>
    <property type="match status" value="1"/>
</dbReference>
<reference evidence="8" key="2">
    <citation type="submission" date="2025-08" db="UniProtKB">
        <authorList>
            <consortium name="Ensembl"/>
        </authorList>
    </citation>
    <scope>IDENTIFICATION</scope>
</reference>
<dbReference type="FunFam" id="3.30.70.1470:FF:000003">
    <property type="entry name" value="Caspase-1"/>
    <property type="match status" value="1"/>
</dbReference>
<evidence type="ECO:0000256" key="3">
    <source>
        <dbReference type="RuleBase" id="RU003971"/>
    </source>
</evidence>
<evidence type="ECO:0000259" key="7">
    <source>
        <dbReference type="PROSITE" id="PS50209"/>
    </source>
</evidence>